<dbReference type="Gene3D" id="1.10.10.10">
    <property type="entry name" value="Winged helix-like DNA-binding domain superfamily/Winged helix DNA-binding domain"/>
    <property type="match status" value="1"/>
</dbReference>
<dbReference type="AlphaFoldDB" id="A0A0B4XQL0"/>
<dbReference type="InterPro" id="IPR036390">
    <property type="entry name" value="WH_DNA-bd_sf"/>
</dbReference>
<dbReference type="KEGG" id="apac:S7S_15170"/>
<dbReference type="HOGENOM" id="CLU_2165618_0_0_6"/>
<sequence length="110" mass="12970">MALTSSDQYWGELFGDNIFYDLNYSDLFTRMWLNADKAYRKTDLYAFMPKVSQRTAAKYLQQAIDRGLLIEKQDAEDRRSRRITMSSDLRQRIEMYLDYSISAFEPPANG</sequence>
<keyword evidence="2" id="KW-1185">Reference proteome</keyword>
<dbReference type="EMBL" id="CP004387">
    <property type="protein sequence ID" value="AJD49446.1"/>
    <property type="molecule type" value="Genomic_DNA"/>
</dbReference>
<dbReference type="SUPFAM" id="SSF46785">
    <property type="entry name" value="Winged helix' DNA-binding domain"/>
    <property type="match status" value="1"/>
</dbReference>
<evidence type="ECO:0008006" key="3">
    <source>
        <dbReference type="Google" id="ProtNLM"/>
    </source>
</evidence>
<dbReference type="InterPro" id="IPR036388">
    <property type="entry name" value="WH-like_DNA-bd_sf"/>
</dbReference>
<evidence type="ECO:0000313" key="1">
    <source>
        <dbReference type="EMBL" id="AJD49446.1"/>
    </source>
</evidence>
<name>A0A0B4XQL0_9GAMM</name>
<protein>
    <recommendedName>
        <fullName evidence="3">MarR family transcriptional regulator</fullName>
    </recommendedName>
</protein>
<organism evidence="1 2">
    <name type="scientific">Isoalcanivorax pacificus W11-5</name>
    <dbReference type="NCBI Taxonomy" id="391936"/>
    <lineage>
        <taxon>Bacteria</taxon>
        <taxon>Pseudomonadati</taxon>
        <taxon>Pseudomonadota</taxon>
        <taxon>Gammaproteobacteria</taxon>
        <taxon>Oceanospirillales</taxon>
        <taxon>Alcanivoracaceae</taxon>
        <taxon>Isoalcanivorax</taxon>
    </lineage>
</organism>
<gene>
    <name evidence="1" type="ORF">S7S_15170</name>
</gene>
<dbReference type="STRING" id="391936.S7S_15170"/>
<proteinExistence type="predicted"/>
<reference evidence="1 2" key="1">
    <citation type="journal article" date="2012" name="J. Bacteriol.">
        <title>Genome sequence of an alkane-degrading bacterium, Alcanivorax pacificus type strain W11-5, isolated from deep sea sediment.</title>
        <authorList>
            <person name="Lai Q."/>
            <person name="Shao Z."/>
        </authorList>
    </citation>
    <scope>NUCLEOTIDE SEQUENCE [LARGE SCALE GENOMIC DNA]</scope>
    <source>
        <strain evidence="1 2">W11-5</strain>
    </source>
</reference>
<evidence type="ECO:0000313" key="2">
    <source>
        <dbReference type="Proteomes" id="UP000006764"/>
    </source>
</evidence>
<dbReference type="Proteomes" id="UP000006764">
    <property type="component" value="Chromosome"/>
</dbReference>
<accession>A0A0B4XQL0</accession>